<sequence length="217" mass="23935">MDCADNSSTCIHRVPHSTHDICSSSSIKTRCGLIHEGLATNSTAMVSLFLCSVERPSTPRSPTRAFLNGLSSTKSITSSTNIYRNFEYLHKGVALHQQPFPEEFLVGDAIFFRMGSGLIIGDSKVFNDMLPSVERVEGPGKIRNVVFPEPGGPRSSVNPKTDDQKPLIVIFNNLKYSLHQLLLVLSTQVGNINLISNHPTITHVLPQYAFPHPVVRR</sequence>
<organism evidence="1 2">
    <name type="scientific">Escallonia herrerae</name>
    <dbReference type="NCBI Taxonomy" id="1293975"/>
    <lineage>
        <taxon>Eukaryota</taxon>
        <taxon>Viridiplantae</taxon>
        <taxon>Streptophyta</taxon>
        <taxon>Embryophyta</taxon>
        <taxon>Tracheophyta</taxon>
        <taxon>Spermatophyta</taxon>
        <taxon>Magnoliopsida</taxon>
        <taxon>eudicotyledons</taxon>
        <taxon>Gunneridae</taxon>
        <taxon>Pentapetalae</taxon>
        <taxon>asterids</taxon>
        <taxon>campanulids</taxon>
        <taxon>Escalloniales</taxon>
        <taxon>Escalloniaceae</taxon>
        <taxon>Escallonia</taxon>
    </lineage>
</organism>
<evidence type="ECO:0000313" key="1">
    <source>
        <dbReference type="EMBL" id="KAK2996818.1"/>
    </source>
</evidence>
<reference evidence="1" key="1">
    <citation type="submission" date="2022-12" db="EMBL/GenBank/DDBJ databases">
        <title>Draft genome assemblies for two species of Escallonia (Escalloniales).</title>
        <authorList>
            <person name="Chanderbali A."/>
            <person name="Dervinis C."/>
            <person name="Anghel I."/>
            <person name="Soltis D."/>
            <person name="Soltis P."/>
            <person name="Zapata F."/>
        </authorList>
    </citation>
    <scope>NUCLEOTIDE SEQUENCE</scope>
    <source>
        <strain evidence="1">UCBG64.0493</strain>
        <tissue evidence="1">Leaf</tissue>
    </source>
</reference>
<accession>A0AA88S622</accession>
<comment type="caution">
    <text evidence="1">The sequence shown here is derived from an EMBL/GenBank/DDBJ whole genome shotgun (WGS) entry which is preliminary data.</text>
</comment>
<dbReference type="Proteomes" id="UP001188597">
    <property type="component" value="Unassembled WGS sequence"/>
</dbReference>
<proteinExistence type="predicted"/>
<name>A0AA88S622_9ASTE</name>
<gene>
    <name evidence="1" type="ORF">RJ639_026084</name>
</gene>
<evidence type="ECO:0000313" key="2">
    <source>
        <dbReference type="Proteomes" id="UP001188597"/>
    </source>
</evidence>
<protein>
    <submittedName>
        <fullName evidence="1">Uncharacterized protein</fullName>
    </submittedName>
</protein>
<dbReference type="EMBL" id="JAVXUP010004670">
    <property type="protein sequence ID" value="KAK2996818.1"/>
    <property type="molecule type" value="Genomic_DNA"/>
</dbReference>
<keyword evidence="2" id="KW-1185">Reference proteome</keyword>
<dbReference type="AlphaFoldDB" id="A0AA88S622"/>